<keyword evidence="3" id="KW-1185">Reference proteome</keyword>
<gene>
    <name evidence="2" type="ORF">EYW49_22065</name>
</gene>
<accession>A0A4Q9VD05</accession>
<feature type="transmembrane region" description="Helical" evidence="1">
    <location>
        <begin position="7"/>
        <end position="29"/>
    </location>
</feature>
<protein>
    <submittedName>
        <fullName evidence="2">Uncharacterized protein</fullName>
    </submittedName>
</protein>
<comment type="caution">
    <text evidence="2">The sequence shown here is derived from an EMBL/GenBank/DDBJ whole genome shotgun (WGS) entry which is preliminary data.</text>
</comment>
<dbReference type="AlphaFoldDB" id="A0A4Q9VD05"/>
<proteinExistence type="predicted"/>
<evidence type="ECO:0000256" key="1">
    <source>
        <dbReference type="SAM" id="Phobius"/>
    </source>
</evidence>
<name>A0A4Q9VD05_9HYPH</name>
<reference evidence="2 3" key="1">
    <citation type="submission" date="2019-02" db="EMBL/GenBank/DDBJ databases">
        <title>Siculibacillus lacustris gen. nov., sp. nov., a new rosette-forming bacterium isolated from a freshwater crater lake (Lake St. Ana, Romania).</title>
        <authorList>
            <person name="Felfoldi T."/>
            <person name="Marton Z."/>
            <person name="Szabo A."/>
            <person name="Mentes A."/>
            <person name="Boka K."/>
            <person name="Marialigeti K."/>
            <person name="Mathe I."/>
            <person name="Koncz M."/>
            <person name="Schumann P."/>
            <person name="Toth E."/>
        </authorList>
    </citation>
    <scope>NUCLEOTIDE SEQUENCE [LARGE SCALE GENOMIC DNA]</scope>
    <source>
        <strain evidence="2 3">SA-279</strain>
    </source>
</reference>
<dbReference type="RefSeq" id="WP_131311810.1">
    <property type="nucleotide sequence ID" value="NZ_SJFN01000058.1"/>
</dbReference>
<organism evidence="2 3">
    <name type="scientific">Siculibacillus lacustris</name>
    <dbReference type="NCBI Taxonomy" id="1549641"/>
    <lineage>
        <taxon>Bacteria</taxon>
        <taxon>Pseudomonadati</taxon>
        <taxon>Pseudomonadota</taxon>
        <taxon>Alphaproteobacteria</taxon>
        <taxon>Hyphomicrobiales</taxon>
        <taxon>Ancalomicrobiaceae</taxon>
        <taxon>Siculibacillus</taxon>
    </lineage>
</organism>
<dbReference type="Proteomes" id="UP000292781">
    <property type="component" value="Unassembled WGS sequence"/>
</dbReference>
<feature type="transmembrane region" description="Helical" evidence="1">
    <location>
        <begin position="68"/>
        <end position="85"/>
    </location>
</feature>
<feature type="transmembrane region" description="Helical" evidence="1">
    <location>
        <begin position="35"/>
        <end position="56"/>
    </location>
</feature>
<sequence length="86" mass="9373">MNSDVKIDILFMSIVISCVALWILVIGFFPDVFLLILRVLVVAFLALLAFASAIGFHDNYHRNNEWPVNLLLVGGALLGAGLAVAF</sequence>
<keyword evidence="1" id="KW-1133">Transmembrane helix</keyword>
<evidence type="ECO:0000313" key="2">
    <source>
        <dbReference type="EMBL" id="TBW32425.1"/>
    </source>
</evidence>
<evidence type="ECO:0000313" key="3">
    <source>
        <dbReference type="Proteomes" id="UP000292781"/>
    </source>
</evidence>
<keyword evidence="1" id="KW-0812">Transmembrane</keyword>
<dbReference type="EMBL" id="SJFN01000058">
    <property type="protein sequence ID" value="TBW32425.1"/>
    <property type="molecule type" value="Genomic_DNA"/>
</dbReference>
<keyword evidence="1" id="KW-0472">Membrane</keyword>